<dbReference type="AlphaFoldDB" id="A0A6P4IW09"/>
<name>A0A6P4IW09_DROKI</name>
<dbReference type="GeneID" id="108077664"/>
<dbReference type="RefSeq" id="XP_017026573.1">
    <property type="nucleotide sequence ID" value="XM_017171084.3"/>
</dbReference>
<gene>
    <name evidence="2" type="primary">LOC108077664</name>
</gene>
<sequence>MSCKAPGLFQDESNIELSIVDVEVPSELDLDEVYDQLERMKQRVLQMKSMIIRPPATTTDPVQAEFEKLADSDNPHLREVQQETSRGFLQIDLVRNRLSETTKELVDLAARIQESERCTKDLAKKLDEVPKWIEESKHQAGLCMERHNELSTTLLSDLNYSNHMRPLLVTLSNNYSSKISVTCYRKQYKEILDLVQNTRLLLNQTHDQLRTYTQIINDSFGESTTHHLSSMPDISGLMDLLEQSREIGKKKRASSNVKPLALIQLTKAAEKLTLLQKFRDGAGK</sequence>
<dbReference type="Pfam" id="PF15960">
    <property type="entry name" value="DUF4763"/>
    <property type="match status" value="1"/>
</dbReference>
<proteinExistence type="predicted"/>
<dbReference type="OrthoDB" id="7863038at2759"/>
<dbReference type="InterPro" id="IPR031883">
    <property type="entry name" value="DUF4763"/>
</dbReference>
<keyword evidence="1" id="KW-1185">Reference proteome</keyword>
<accession>A0A6P4IW09</accession>
<reference evidence="2" key="1">
    <citation type="submission" date="2025-08" db="UniProtKB">
        <authorList>
            <consortium name="RefSeq"/>
        </authorList>
    </citation>
    <scope>IDENTIFICATION</scope>
    <source>
        <strain evidence="2">14028-0561.14</strain>
        <tissue evidence="2">Whole fly</tissue>
    </source>
</reference>
<evidence type="ECO:0000313" key="1">
    <source>
        <dbReference type="Proteomes" id="UP001652661"/>
    </source>
</evidence>
<protein>
    <submittedName>
        <fullName evidence="2">Uncharacterized protein</fullName>
    </submittedName>
</protein>
<evidence type="ECO:0000313" key="2">
    <source>
        <dbReference type="RefSeq" id="XP_017026573.1"/>
    </source>
</evidence>
<dbReference type="Proteomes" id="UP001652661">
    <property type="component" value="Chromosome 3R"/>
</dbReference>
<dbReference type="OMA" id="TLLKCHE"/>
<organism evidence="1 2">
    <name type="scientific">Drosophila kikkawai</name>
    <name type="common">Fruit fly</name>
    <dbReference type="NCBI Taxonomy" id="30033"/>
    <lineage>
        <taxon>Eukaryota</taxon>
        <taxon>Metazoa</taxon>
        <taxon>Ecdysozoa</taxon>
        <taxon>Arthropoda</taxon>
        <taxon>Hexapoda</taxon>
        <taxon>Insecta</taxon>
        <taxon>Pterygota</taxon>
        <taxon>Neoptera</taxon>
        <taxon>Endopterygota</taxon>
        <taxon>Diptera</taxon>
        <taxon>Brachycera</taxon>
        <taxon>Muscomorpha</taxon>
        <taxon>Ephydroidea</taxon>
        <taxon>Drosophilidae</taxon>
        <taxon>Drosophila</taxon>
        <taxon>Sophophora</taxon>
    </lineage>
</organism>